<dbReference type="Pfam" id="PF14378">
    <property type="entry name" value="PAP2_3"/>
    <property type="match status" value="1"/>
</dbReference>
<keyword evidence="2 5" id="KW-0812">Transmembrane</keyword>
<feature type="transmembrane region" description="Helical" evidence="5">
    <location>
        <begin position="339"/>
        <end position="359"/>
    </location>
</feature>
<keyword evidence="3 5" id="KW-1133">Transmembrane helix</keyword>
<evidence type="ECO:0000313" key="7">
    <source>
        <dbReference type="EMBL" id="KAJ2689814.1"/>
    </source>
</evidence>
<evidence type="ECO:0000256" key="3">
    <source>
        <dbReference type="ARBA" id="ARBA00022989"/>
    </source>
</evidence>
<dbReference type="OrthoDB" id="2566866at2759"/>
<reference evidence="7" key="1">
    <citation type="submission" date="2022-07" db="EMBL/GenBank/DDBJ databases">
        <title>Phylogenomic reconstructions and comparative analyses of Kickxellomycotina fungi.</title>
        <authorList>
            <person name="Reynolds N.K."/>
            <person name="Stajich J.E."/>
            <person name="Barry K."/>
            <person name="Grigoriev I.V."/>
            <person name="Crous P."/>
            <person name="Smith M.E."/>
        </authorList>
    </citation>
    <scope>NUCLEOTIDE SEQUENCE</scope>
    <source>
        <strain evidence="7">CBS 109367</strain>
    </source>
</reference>
<dbReference type="InterPro" id="IPR052185">
    <property type="entry name" value="IPC_Synthase-Related"/>
</dbReference>
<dbReference type="GO" id="GO:0016020">
    <property type="term" value="C:membrane"/>
    <property type="evidence" value="ECO:0007669"/>
    <property type="project" value="UniProtKB-SubCell"/>
</dbReference>
<feature type="transmembrane region" description="Helical" evidence="5">
    <location>
        <begin position="111"/>
        <end position="133"/>
    </location>
</feature>
<keyword evidence="4 5" id="KW-0472">Membrane</keyword>
<comment type="caution">
    <text evidence="7">The sequence shown here is derived from an EMBL/GenBank/DDBJ whole genome shotgun (WGS) entry which is preliminary data.</text>
</comment>
<keyword evidence="8" id="KW-1185">Reference proteome</keyword>
<evidence type="ECO:0000256" key="4">
    <source>
        <dbReference type="ARBA" id="ARBA00023136"/>
    </source>
</evidence>
<feature type="domain" description="Inositolphosphotransferase Aur1/Ipt1" evidence="6">
    <location>
        <begin position="167"/>
        <end position="351"/>
    </location>
</feature>
<evidence type="ECO:0000256" key="2">
    <source>
        <dbReference type="ARBA" id="ARBA00022692"/>
    </source>
</evidence>
<dbReference type="Gene3D" id="1.20.144.10">
    <property type="entry name" value="Phosphatidic acid phosphatase type 2/haloperoxidase"/>
    <property type="match status" value="1"/>
</dbReference>
<gene>
    <name evidence="7" type="ORF">IWW39_001159</name>
</gene>
<accession>A0A9W8GQI7</accession>
<sequence length="378" mass="42515">MKRRFSFLFRQLRRKIVVGVAGPASHQRQAVVGLALLALTEVALLALTFCTNFLSAYIHNTLEIFHDFRLRALHNALAIVSFERSLGIFFEQPLQRWHDAYLGGWGFWNTYYAGVHPAVTVIFLVFILVRMFGWKLTRVNWKRLNEGAQPLSPPPDYAPLAPELSSSAYYASDAASAMVTRASFADMSPAQQYRFLRSVWVLSAWLAFVGFLLVPTMPPRLLSVCDFVNAAGANVGACLTTEFSFVDTIGAHGSLLWDWNDESVKTLNNPYAAFPSQHTIFAAWCAMTWIMLFGPASSTLSLRSPRYWLRAVLRWGSIAYPVVTVYCIVVTANHYISDALAGLVILAISYACVHFYYLFKSRRQSYESVPTLTTTLPY</sequence>
<feature type="transmembrane region" description="Helical" evidence="5">
    <location>
        <begin position="312"/>
        <end position="333"/>
    </location>
</feature>
<feature type="transmembrane region" description="Helical" evidence="5">
    <location>
        <begin position="280"/>
        <end position="300"/>
    </location>
</feature>
<dbReference type="EMBL" id="JANBTX010000019">
    <property type="protein sequence ID" value="KAJ2689814.1"/>
    <property type="molecule type" value="Genomic_DNA"/>
</dbReference>
<evidence type="ECO:0000259" key="6">
    <source>
        <dbReference type="Pfam" id="PF14378"/>
    </source>
</evidence>
<name>A0A9W8GQI7_9FUNG</name>
<feature type="transmembrane region" description="Helical" evidence="5">
    <location>
        <begin position="195"/>
        <end position="214"/>
    </location>
</feature>
<dbReference type="PANTHER" id="PTHR31310:SF7">
    <property type="entry name" value="PA-PHOSPHATASE RELATED-FAMILY PROTEIN DDB_G0268928"/>
    <property type="match status" value="1"/>
</dbReference>
<dbReference type="PANTHER" id="PTHR31310">
    <property type="match status" value="1"/>
</dbReference>
<dbReference type="AlphaFoldDB" id="A0A9W8GQI7"/>
<dbReference type="InterPro" id="IPR026841">
    <property type="entry name" value="Aur1/Ipt1"/>
</dbReference>
<proteinExistence type="predicted"/>
<comment type="subcellular location">
    <subcellularLocation>
        <location evidence="1">Membrane</location>
        <topology evidence="1">Multi-pass membrane protein</topology>
    </subcellularLocation>
</comment>
<evidence type="ECO:0000256" key="5">
    <source>
        <dbReference type="SAM" id="Phobius"/>
    </source>
</evidence>
<dbReference type="Proteomes" id="UP001151516">
    <property type="component" value="Unassembled WGS sequence"/>
</dbReference>
<feature type="transmembrane region" description="Helical" evidence="5">
    <location>
        <begin position="34"/>
        <end position="58"/>
    </location>
</feature>
<evidence type="ECO:0000256" key="1">
    <source>
        <dbReference type="ARBA" id="ARBA00004141"/>
    </source>
</evidence>
<organism evidence="7 8">
    <name type="scientific">Coemansia spiralis</name>
    <dbReference type="NCBI Taxonomy" id="417178"/>
    <lineage>
        <taxon>Eukaryota</taxon>
        <taxon>Fungi</taxon>
        <taxon>Fungi incertae sedis</taxon>
        <taxon>Zoopagomycota</taxon>
        <taxon>Kickxellomycotina</taxon>
        <taxon>Kickxellomycetes</taxon>
        <taxon>Kickxellales</taxon>
        <taxon>Kickxellaceae</taxon>
        <taxon>Coemansia</taxon>
    </lineage>
</organism>
<evidence type="ECO:0000313" key="8">
    <source>
        <dbReference type="Proteomes" id="UP001151516"/>
    </source>
</evidence>
<protein>
    <recommendedName>
        <fullName evidence="6">Inositolphosphotransferase Aur1/Ipt1 domain-containing protein</fullName>
    </recommendedName>
</protein>